<accession>A0A6P1Q1W1</accession>
<evidence type="ECO:0000259" key="1">
    <source>
        <dbReference type="Pfam" id="PF13372"/>
    </source>
</evidence>
<proteinExistence type="predicted"/>
<dbReference type="KEGG" id="mint:C7M51_02297"/>
<organism evidence="2 3">
    <name type="scientific">Mixta intestinalis</name>
    <dbReference type="NCBI Taxonomy" id="1615494"/>
    <lineage>
        <taxon>Bacteria</taxon>
        <taxon>Pseudomonadati</taxon>
        <taxon>Pseudomonadota</taxon>
        <taxon>Gammaproteobacteria</taxon>
        <taxon>Enterobacterales</taxon>
        <taxon>Erwiniaceae</taxon>
        <taxon>Mixta</taxon>
    </lineage>
</organism>
<dbReference type="Pfam" id="PF13372">
    <property type="entry name" value="Alginate_exp"/>
    <property type="match status" value="1"/>
</dbReference>
<sequence length="369" mass="42568">MGDKRTNKLELEPLLRLNAQLMKNHPIDGGLELEWQRVIKRESAKPARKQTRLNLNQVWMRLTDSVIPHTEWKLGRWLYRDEREWLIDENLDGLAFNWKYADWSADILLGRLNLWQKDLMDRTSRNTDPVNIIGVLLRRQLTDDWHLGLYGFNQQNISNHRFRQSHYGIRSYSEEAKKFNHWLEAGFAKGHNKNDRIQGYVIDIGGTYAFKMSGIKPYLTLGYTASSKNYTQTGLHGNEAKFGGDTKFKIYGETLDPILRNLQIFTFGLGTHIGKKASLDLVYHDYSQLRRAKIANKAIALNPKYDRQTTRRLGYGIDLIYGWKPSAAIKLETRLGIFNPSSRFSSGSKSSSPRSQPATFAALELKIAF</sequence>
<feature type="domain" description="Alginate export" evidence="1">
    <location>
        <begin position="41"/>
        <end position="352"/>
    </location>
</feature>
<dbReference type="Proteomes" id="UP000464053">
    <property type="component" value="Chromosome"/>
</dbReference>
<dbReference type="EMBL" id="CP028271">
    <property type="protein sequence ID" value="QHM71998.1"/>
    <property type="molecule type" value="Genomic_DNA"/>
</dbReference>
<dbReference type="Gene3D" id="2.40.160.100">
    <property type="match status" value="1"/>
</dbReference>
<dbReference type="OrthoDB" id="7869509at2"/>
<protein>
    <recommendedName>
        <fullName evidence="1">Alginate export domain-containing protein</fullName>
    </recommendedName>
</protein>
<dbReference type="RefSeq" id="WP_160621915.1">
    <property type="nucleotide sequence ID" value="NZ_CP028271.1"/>
</dbReference>
<name>A0A6P1Q1W1_9GAMM</name>
<keyword evidence="3" id="KW-1185">Reference proteome</keyword>
<reference evidence="2 3" key="1">
    <citation type="submission" date="2018-03" db="EMBL/GenBank/DDBJ databases">
        <title>Pantoea intestinalis SRCM103226 isolated form the mealworm.</title>
        <authorList>
            <person name="Jeong D.-Y."/>
            <person name="Kim J.W."/>
        </authorList>
    </citation>
    <scope>NUCLEOTIDE SEQUENCE [LARGE SCALE GENOMIC DNA]</scope>
    <source>
        <strain evidence="2 3">SRCM103226</strain>
    </source>
</reference>
<dbReference type="InterPro" id="IPR025388">
    <property type="entry name" value="Alginate_export_dom"/>
</dbReference>
<evidence type="ECO:0000313" key="3">
    <source>
        <dbReference type="Proteomes" id="UP000464053"/>
    </source>
</evidence>
<gene>
    <name evidence="2" type="ORF">C7M51_02297</name>
</gene>
<evidence type="ECO:0000313" key="2">
    <source>
        <dbReference type="EMBL" id="QHM71998.1"/>
    </source>
</evidence>
<dbReference type="AlphaFoldDB" id="A0A6P1Q1W1"/>
<dbReference type="InterPro" id="IPR053728">
    <property type="entry name" value="Alginate_Permeability_Chnl"/>
</dbReference>